<reference evidence="2" key="1">
    <citation type="journal article" date="2015" name="Nat. Genet.">
        <title>The genome and transcriptome of the zoonotic hookworm Ancylostoma ceylanicum identify infection-specific gene families.</title>
        <authorList>
            <person name="Schwarz E.M."/>
            <person name="Hu Y."/>
            <person name="Antoshechkin I."/>
            <person name="Miller M.M."/>
            <person name="Sternberg P.W."/>
            <person name="Aroian R.V."/>
        </authorList>
    </citation>
    <scope>NUCLEOTIDE SEQUENCE</scope>
    <source>
        <strain evidence="2">HY135</strain>
    </source>
</reference>
<comment type="caution">
    <text evidence="1">The sequence shown here is derived from an EMBL/GenBank/DDBJ whole genome shotgun (WGS) entry which is preliminary data.</text>
</comment>
<keyword evidence="2" id="KW-1185">Reference proteome</keyword>
<organism evidence="1 2">
    <name type="scientific">Ancylostoma ceylanicum</name>
    <dbReference type="NCBI Taxonomy" id="53326"/>
    <lineage>
        <taxon>Eukaryota</taxon>
        <taxon>Metazoa</taxon>
        <taxon>Ecdysozoa</taxon>
        <taxon>Nematoda</taxon>
        <taxon>Chromadorea</taxon>
        <taxon>Rhabditida</taxon>
        <taxon>Rhabditina</taxon>
        <taxon>Rhabditomorpha</taxon>
        <taxon>Strongyloidea</taxon>
        <taxon>Ancylostomatidae</taxon>
        <taxon>Ancylostomatinae</taxon>
        <taxon>Ancylostoma</taxon>
    </lineage>
</organism>
<accession>A0A016S7I6</accession>
<dbReference type="Proteomes" id="UP000024635">
    <property type="component" value="Unassembled WGS sequence"/>
</dbReference>
<gene>
    <name evidence="1" type="primary">Acey_s0275.g1034</name>
    <name evidence="1" type="ORF">Y032_0275g1034</name>
</gene>
<evidence type="ECO:0000313" key="1">
    <source>
        <dbReference type="EMBL" id="EYB86625.1"/>
    </source>
</evidence>
<dbReference type="AlphaFoldDB" id="A0A016S7I6"/>
<protein>
    <submittedName>
        <fullName evidence="1">Uncharacterized protein</fullName>
    </submittedName>
</protein>
<dbReference type="OrthoDB" id="191706at2759"/>
<sequence>MKLREKRKKRKKRRRSFPLLEGADECSAVGCDVLTLYFTNCTSAPSRGFRLVLPLNGRHEILLSFSSKE</sequence>
<name>A0A016S7I6_9BILA</name>
<proteinExistence type="predicted"/>
<evidence type="ECO:0000313" key="2">
    <source>
        <dbReference type="Proteomes" id="UP000024635"/>
    </source>
</evidence>
<dbReference type="EMBL" id="JARK01001611">
    <property type="protein sequence ID" value="EYB86625.1"/>
    <property type="molecule type" value="Genomic_DNA"/>
</dbReference>